<name>A0A377KGB4_9ENTE</name>
<accession>A0A377KGB4</accession>
<sequence length="46" mass="5400">MTYTHLTTDELVVIESYFKNNQSITKTAQCLGRARLDRLQLTRQKN</sequence>
<dbReference type="Proteomes" id="UP000254070">
    <property type="component" value="Unassembled WGS sequence"/>
</dbReference>
<reference evidence="1 2" key="1">
    <citation type="submission" date="2018-06" db="EMBL/GenBank/DDBJ databases">
        <authorList>
            <consortium name="Pathogen Informatics"/>
            <person name="Doyle S."/>
        </authorList>
    </citation>
    <scope>NUCLEOTIDE SEQUENCE [LARGE SCALE GENOMIC DNA]</scope>
    <source>
        <strain evidence="1 2">NCTC8129</strain>
    </source>
</reference>
<dbReference type="AlphaFoldDB" id="A0A377KGB4"/>
<evidence type="ECO:0000313" key="2">
    <source>
        <dbReference type="Proteomes" id="UP000254070"/>
    </source>
</evidence>
<dbReference type="EMBL" id="UGIF01000002">
    <property type="protein sequence ID" value="STP27993.1"/>
    <property type="molecule type" value="Genomic_DNA"/>
</dbReference>
<proteinExistence type="predicted"/>
<organism evidence="1 2">
    <name type="scientific">Enterococcus durans</name>
    <dbReference type="NCBI Taxonomy" id="53345"/>
    <lineage>
        <taxon>Bacteria</taxon>
        <taxon>Bacillati</taxon>
        <taxon>Bacillota</taxon>
        <taxon>Bacilli</taxon>
        <taxon>Lactobacillales</taxon>
        <taxon>Enterococcaceae</taxon>
        <taxon>Enterococcus</taxon>
    </lineage>
</organism>
<protein>
    <submittedName>
        <fullName evidence="1">Integrase core domain protein</fullName>
    </submittedName>
</protein>
<evidence type="ECO:0000313" key="1">
    <source>
        <dbReference type="EMBL" id="STP27993.1"/>
    </source>
</evidence>
<gene>
    <name evidence="1" type="ORF">NCTC8129_00105</name>
</gene>